<feature type="transmembrane region" description="Helical" evidence="1">
    <location>
        <begin position="64"/>
        <end position="86"/>
    </location>
</feature>
<proteinExistence type="predicted"/>
<evidence type="ECO:0000313" key="2">
    <source>
        <dbReference type="EMBL" id="KAA6336451.1"/>
    </source>
</evidence>
<name>A0A5J4RU06_9ZZZZ</name>
<keyword evidence="1" id="KW-0812">Transmembrane</keyword>
<gene>
    <name evidence="2" type="ORF">EZS27_015398</name>
</gene>
<accession>A0A5J4RU06</accession>
<dbReference type="Pfam" id="PF18940">
    <property type="entry name" value="DUF5687"/>
    <property type="match status" value="1"/>
</dbReference>
<dbReference type="InterPro" id="IPR043742">
    <property type="entry name" value="DUF5687"/>
</dbReference>
<keyword evidence="1" id="KW-1133">Transmembrane helix</keyword>
<feature type="non-terminal residue" evidence="2">
    <location>
        <position position="1"/>
    </location>
</feature>
<dbReference type="EMBL" id="SNRY01000791">
    <property type="protein sequence ID" value="KAA6336451.1"/>
    <property type="molecule type" value="Genomic_DNA"/>
</dbReference>
<protein>
    <submittedName>
        <fullName evidence="2">Uncharacterized protein</fullName>
    </submittedName>
</protein>
<dbReference type="AlphaFoldDB" id="A0A5J4RU06"/>
<evidence type="ECO:0000256" key="1">
    <source>
        <dbReference type="SAM" id="Phobius"/>
    </source>
</evidence>
<comment type="caution">
    <text evidence="2">The sequence shown here is derived from an EMBL/GenBank/DDBJ whole genome shotgun (WGS) entry which is preliminary data.</text>
</comment>
<reference evidence="2" key="1">
    <citation type="submission" date="2019-03" db="EMBL/GenBank/DDBJ databases">
        <title>Single cell metagenomics reveals metabolic interactions within the superorganism composed of flagellate Streblomastix strix and complex community of Bacteroidetes bacteria on its surface.</title>
        <authorList>
            <person name="Treitli S.C."/>
            <person name="Kolisko M."/>
            <person name="Husnik F."/>
            <person name="Keeling P."/>
            <person name="Hampl V."/>
        </authorList>
    </citation>
    <scope>NUCLEOTIDE SEQUENCE</scope>
    <source>
        <strain evidence="2">STM</strain>
    </source>
</reference>
<sequence length="103" mass="12033">GVFYFALFQLAVYNNKTVSLNEGVSGKQNVGTNYQKLIAMGTFFLLFLFCRSLDAFFGKNAAQWILLILGLTFVLTAHLWIKNIYIRFMKRRYKNMEGFRNTR</sequence>
<organism evidence="2">
    <name type="scientific">termite gut metagenome</name>
    <dbReference type="NCBI Taxonomy" id="433724"/>
    <lineage>
        <taxon>unclassified sequences</taxon>
        <taxon>metagenomes</taxon>
        <taxon>organismal metagenomes</taxon>
    </lineage>
</organism>
<keyword evidence="1" id="KW-0472">Membrane</keyword>